<accession>A0A1B2HCG3</accession>
<evidence type="ECO:0000313" key="3">
    <source>
        <dbReference type="Proteomes" id="UP000093053"/>
    </source>
</evidence>
<keyword evidence="3" id="KW-1185">Reference proteome</keyword>
<dbReference type="KEGG" id="led:BBK82_04280"/>
<proteinExistence type="predicted"/>
<dbReference type="EMBL" id="CP016793">
    <property type="protein sequence ID" value="ANZ35414.1"/>
    <property type="molecule type" value="Genomic_DNA"/>
</dbReference>
<organism evidence="2 3">
    <name type="scientific">Lentzea guizhouensis</name>
    <dbReference type="NCBI Taxonomy" id="1586287"/>
    <lineage>
        <taxon>Bacteria</taxon>
        <taxon>Bacillati</taxon>
        <taxon>Actinomycetota</taxon>
        <taxon>Actinomycetes</taxon>
        <taxon>Pseudonocardiales</taxon>
        <taxon>Pseudonocardiaceae</taxon>
        <taxon>Lentzea</taxon>
    </lineage>
</organism>
<dbReference type="AlphaFoldDB" id="A0A1B2HCG3"/>
<name>A0A1B2HCG3_9PSEU</name>
<evidence type="ECO:0000313" key="2">
    <source>
        <dbReference type="EMBL" id="ANZ35414.1"/>
    </source>
</evidence>
<sequence length="84" mass="9216">MFISAHARGVFSNGASPPPDRIEPTCASARTAFRHESTNGPLTLLQSPRSFPTRIWAICPIFSSSVILRSRSSTRRSDDARASR</sequence>
<dbReference type="Proteomes" id="UP000093053">
    <property type="component" value="Chromosome"/>
</dbReference>
<evidence type="ECO:0000256" key="1">
    <source>
        <dbReference type="SAM" id="MobiDB-lite"/>
    </source>
</evidence>
<protein>
    <submittedName>
        <fullName evidence="2">Uncharacterized protein</fullName>
    </submittedName>
</protein>
<feature type="region of interest" description="Disordered" evidence="1">
    <location>
        <begin position="1"/>
        <end position="23"/>
    </location>
</feature>
<reference evidence="2 3" key="1">
    <citation type="submission" date="2016-07" db="EMBL/GenBank/DDBJ databases">
        <title>Complete genome sequence of the Lentzea guizhouensis DHS C013.</title>
        <authorList>
            <person name="Cao C."/>
        </authorList>
    </citation>
    <scope>NUCLEOTIDE SEQUENCE [LARGE SCALE GENOMIC DNA]</scope>
    <source>
        <strain evidence="2 3">DHS C013</strain>
    </source>
</reference>
<gene>
    <name evidence="2" type="ORF">BBK82_04280</name>
</gene>